<accession>A0ACC0C902</accession>
<name>A0ACC0C902_CATRO</name>
<dbReference type="EMBL" id="CM044701">
    <property type="protein sequence ID" value="KAI5681355.1"/>
    <property type="molecule type" value="Genomic_DNA"/>
</dbReference>
<evidence type="ECO:0000313" key="2">
    <source>
        <dbReference type="Proteomes" id="UP001060085"/>
    </source>
</evidence>
<gene>
    <name evidence="1" type="ORF">M9H77_02582</name>
</gene>
<sequence length="248" mass="28316">MYVWNLDFLNYGFDGIKIEKIEYFRSQFGTCSLLSYRLLPKSQHGYPKTFMMDCGLSGMTWSIMPAFSVGCSGLTSLTRSFMKSFMFIERGTRSRASSSMSDLDKFCKLKEQKEHEHRTTGTPMPTDHELMLELNEWLKKGHAYGFSAVESTRLHAQSLHAIISSRPFLGGYEEHMAAISCQMSSLELPPEWWVPNHEIGEISSHSDQTTRMRVPGMRRSLLLAIIETNVENMLVGSHSQAWEIPVSR</sequence>
<evidence type="ECO:0000313" key="1">
    <source>
        <dbReference type="EMBL" id="KAI5681355.1"/>
    </source>
</evidence>
<proteinExistence type="predicted"/>
<comment type="caution">
    <text evidence="1">The sequence shown here is derived from an EMBL/GenBank/DDBJ whole genome shotgun (WGS) entry which is preliminary data.</text>
</comment>
<keyword evidence="2" id="KW-1185">Reference proteome</keyword>
<reference evidence="2" key="1">
    <citation type="journal article" date="2023" name="Nat. Plants">
        <title>Single-cell RNA sequencing provides a high-resolution roadmap for understanding the multicellular compartmentation of specialized metabolism.</title>
        <authorList>
            <person name="Sun S."/>
            <person name="Shen X."/>
            <person name="Li Y."/>
            <person name="Li Y."/>
            <person name="Wang S."/>
            <person name="Li R."/>
            <person name="Zhang H."/>
            <person name="Shen G."/>
            <person name="Guo B."/>
            <person name="Wei J."/>
            <person name="Xu J."/>
            <person name="St-Pierre B."/>
            <person name="Chen S."/>
            <person name="Sun C."/>
        </authorList>
    </citation>
    <scope>NUCLEOTIDE SEQUENCE [LARGE SCALE GENOMIC DNA]</scope>
</reference>
<dbReference type="Proteomes" id="UP001060085">
    <property type="component" value="Linkage Group LG01"/>
</dbReference>
<organism evidence="1 2">
    <name type="scientific">Catharanthus roseus</name>
    <name type="common">Madagascar periwinkle</name>
    <name type="synonym">Vinca rosea</name>
    <dbReference type="NCBI Taxonomy" id="4058"/>
    <lineage>
        <taxon>Eukaryota</taxon>
        <taxon>Viridiplantae</taxon>
        <taxon>Streptophyta</taxon>
        <taxon>Embryophyta</taxon>
        <taxon>Tracheophyta</taxon>
        <taxon>Spermatophyta</taxon>
        <taxon>Magnoliopsida</taxon>
        <taxon>eudicotyledons</taxon>
        <taxon>Gunneridae</taxon>
        <taxon>Pentapetalae</taxon>
        <taxon>asterids</taxon>
        <taxon>lamiids</taxon>
        <taxon>Gentianales</taxon>
        <taxon>Apocynaceae</taxon>
        <taxon>Rauvolfioideae</taxon>
        <taxon>Vinceae</taxon>
        <taxon>Catharanthinae</taxon>
        <taxon>Catharanthus</taxon>
    </lineage>
</organism>
<protein>
    <submittedName>
        <fullName evidence="1">Uncharacterized protein</fullName>
    </submittedName>
</protein>